<evidence type="ECO:0000256" key="3">
    <source>
        <dbReference type="ARBA" id="ARBA00023163"/>
    </source>
</evidence>
<keyword evidence="3" id="KW-0804">Transcription</keyword>
<dbReference type="Pfam" id="PF02362">
    <property type="entry name" value="B3"/>
    <property type="match status" value="1"/>
</dbReference>
<dbReference type="EMBL" id="CM026427">
    <property type="protein sequence ID" value="KAG0569979.1"/>
    <property type="molecule type" value="Genomic_DNA"/>
</dbReference>
<evidence type="ECO:0000313" key="8">
    <source>
        <dbReference type="Proteomes" id="UP000822688"/>
    </source>
</evidence>
<evidence type="ECO:0000259" key="6">
    <source>
        <dbReference type="PROSITE" id="PS50863"/>
    </source>
</evidence>
<dbReference type="PANTHER" id="PTHR31391:SF4">
    <property type="entry name" value="B3 DOMAIN-CONTAINING PROTEIN OS03G0184500"/>
    <property type="match status" value="1"/>
</dbReference>
<dbReference type="InterPro" id="IPR003340">
    <property type="entry name" value="B3_DNA-bd"/>
</dbReference>
<name>A0A8T0HHX2_CERPU</name>
<feature type="compositionally biased region" description="Basic and acidic residues" evidence="5">
    <location>
        <begin position="382"/>
        <end position="392"/>
    </location>
</feature>
<feature type="domain" description="TF-B3" evidence="6">
    <location>
        <begin position="211"/>
        <end position="302"/>
    </location>
</feature>
<evidence type="ECO:0000313" key="7">
    <source>
        <dbReference type="EMBL" id="KAG0569979.1"/>
    </source>
</evidence>
<keyword evidence="8" id="KW-1185">Reference proteome</keyword>
<accession>A0A8T0HHX2</accession>
<proteinExistence type="predicted"/>
<feature type="compositionally biased region" description="Basic and acidic residues" evidence="5">
    <location>
        <begin position="359"/>
        <end position="374"/>
    </location>
</feature>
<organism evidence="7 8">
    <name type="scientific">Ceratodon purpureus</name>
    <name type="common">Fire moss</name>
    <name type="synonym">Dicranum purpureum</name>
    <dbReference type="NCBI Taxonomy" id="3225"/>
    <lineage>
        <taxon>Eukaryota</taxon>
        <taxon>Viridiplantae</taxon>
        <taxon>Streptophyta</taxon>
        <taxon>Embryophyta</taxon>
        <taxon>Bryophyta</taxon>
        <taxon>Bryophytina</taxon>
        <taxon>Bryopsida</taxon>
        <taxon>Dicranidae</taxon>
        <taxon>Pseudoditrichales</taxon>
        <taxon>Ditrichaceae</taxon>
        <taxon>Ceratodon</taxon>
    </lineage>
</organism>
<evidence type="ECO:0000256" key="4">
    <source>
        <dbReference type="ARBA" id="ARBA00023242"/>
    </source>
</evidence>
<sequence length="484" mass="53622">MHRRFSSASPLPLHLGKGGGNDAFEFSFANAAGVVSPRSRLRSLRCWPSSCESNEPFLTGNGVVLRRGGRVEGERESVGGVFVAMAMVASYEDVRKQRMEENNRKMEALGLLGLAQSLKPEKKNGPVKRPANTRRVAVEGEFAMEARRSSRLGGKPAVSYSDQMEWMPGMRMRVGGRERQPLARRYLSDAARMAAIDAAEEVYKGLVKPAFVKPMLHSHTASGFWLGLPANFCKEFLPHRDDRVTLEDEKSLEWECVYLANKVGLSGGWRGFSLDHELVDGDCLIFELTEPRRFKVHIFRCEEEYEGVEEAGENEGGVDGLEKEVATEKKVKPMKYHKKAPASAPPDLAKGRKLSAFTRRLDLEDGEGGTKEGNDGSLEASKNVKEEVEKDVAGPPRSSKRRRVNEEEDSEGGVDPQSVKKEAKSKKQKQKDSEGEVVELDSDDEVDEDAKKPSPQSKDTQTGIRAFGRITRNSLAKALPKKGE</sequence>
<dbReference type="GO" id="GO:0003677">
    <property type="term" value="F:DNA binding"/>
    <property type="evidence" value="ECO:0007669"/>
    <property type="project" value="UniProtKB-KW"/>
</dbReference>
<evidence type="ECO:0000256" key="5">
    <source>
        <dbReference type="SAM" id="MobiDB-lite"/>
    </source>
</evidence>
<feature type="compositionally biased region" description="Polar residues" evidence="5">
    <location>
        <begin position="454"/>
        <end position="463"/>
    </location>
</feature>
<dbReference type="AlphaFoldDB" id="A0A8T0HHX2"/>
<evidence type="ECO:0000256" key="2">
    <source>
        <dbReference type="ARBA" id="ARBA00023125"/>
    </source>
</evidence>
<dbReference type="Proteomes" id="UP000822688">
    <property type="component" value="Chromosome 6"/>
</dbReference>
<comment type="caution">
    <text evidence="7">The sequence shown here is derived from an EMBL/GenBank/DDBJ whole genome shotgun (WGS) entry which is preliminary data.</text>
</comment>
<dbReference type="PROSITE" id="PS50863">
    <property type="entry name" value="B3"/>
    <property type="match status" value="1"/>
</dbReference>
<dbReference type="SUPFAM" id="SSF101936">
    <property type="entry name" value="DNA-binding pseudobarrel domain"/>
    <property type="match status" value="1"/>
</dbReference>
<dbReference type="PANTHER" id="PTHR31391">
    <property type="entry name" value="B3 DOMAIN-CONTAINING PROTEIN OS11G0197600-RELATED"/>
    <property type="match status" value="1"/>
</dbReference>
<keyword evidence="1" id="KW-0805">Transcription regulation</keyword>
<dbReference type="InterPro" id="IPR044837">
    <property type="entry name" value="REM16-like"/>
</dbReference>
<feature type="region of interest" description="Disordered" evidence="5">
    <location>
        <begin position="329"/>
        <end position="484"/>
    </location>
</feature>
<feature type="compositionally biased region" description="Acidic residues" evidence="5">
    <location>
        <begin position="435"/>
        <end position="448"/>
    </location>
</feature>
<gene>
    <name evidence="7" type="ORF">KC19_6G129700</name>
</gene>
<keyword evidence="2" id="KW-0238">DNA-binding</keyword>
<dbReference type="CDD" id="cd10017">
    <property type="entry name" value="B3_DNA"/>
    <property type="match status" value="1"/>
</dbReference>
<dbReference type="InterPro" id="IPR015300">
    <property type="entry name" value="DNA-bd_pseudobarrel_sf"/>
</dbReference>
<reference evidence="7 8" key="1">
    <citation type="submission" date="2020-06" db="EMBL/GenBank/DDBJ databases">
        <title>WGS assembly of Ceratodon purpureus strain R40.</title>
        <authorList>
            <person name="Carey S.B."/>
            <person name="Jenkins J."/>
            <person name="Shu S."/>
            <person name="Lovell J.T."/>
            <person name="Sreedasyam A."/>
            <person name="Maumus F."/>
            <person name="Tiley G.P."/>
            <person name="Fernandez-Pozo N."/>
            <person name="Barry K."/>
            <person name="Chen C."/>
            <person name="Wang M."/>
            <person name="Lipzen A."/>
            <person name="Daum C."/>
            <person name="Saski C.A."/>
            <person name="Payton A.C."/>
            <person name="Mcbreen J.C."/>
            <person name="Conrad R.E."/>
            <person name="Kollar L.M."/>
            <person name="Olsson S."/>
            <person name="Huttunen S."/>
            <person name="Landis J.B."/>
            <person name="Wickett N.J."/>
            <person name="Johnson M.G."/>
            <person name="Rensing S.A."/>
            <person name="Grimwood J."/>
            <person name="Schmutz J."/>
            <person name="Mcdaniel S.F."/>
        </authorList>
    </citation>
    <scope>NUCLEOTIDE SEQUENCE [LARGE SCALE GENOMIC DNA]</scope>
    <source>
        <strain evidence="7 8">R40</strain>
    </source>
</reference>
<protein>
    <recommendedName>
        <fullName evidence="6">TF-B3 domain-containing protein</fullName>
    </recommendedName>
</protein>
<dbReference type="Gene3D" id="2.40.330.10">
    <property type="entry name" value="DNA-binding pseudobarrel domain"/>
    <property type="match status" value="1"/>
</dbReference>
<keyword evidence="4" id="KW-0539">Nucleus</keyword>
<dbReference type="SMART" id="SM01019">
    <property type="entry name" value="B3"/>
    <property type="match status" value="1"/>
</dbReference>
<evidence type="ECO:0000256" key="1">
    <source>
        <dbReference type="ARBA" id="ARBA00023015"/>
    </source>
</evidence>